<reference evidence="2 3" key="1">
    <citation type="submission" date="2014-09" db="EMBL/GenBank/DDBJ databases">
        <title>Draft genome sequence of an obligately methylotrophic methanogen, Methanococcoides methylutens, isolated from marine sediment.</title>
        <authorList>
            <person name="Guan Y."/>
            <person name="Ngugi D.K."/>
            <person name="Blom J."/>
            <person name="Ali S."/>
            <person name="Ferry J.G."/>
            <person name="Stingl U."/>
        </authorList>
    </citation>
    <scope>NUCLEOTIDE SEQUENCE [LARGE SCALE GENOMIC DNA]</scope>
    <source>
        <strain evidence="2 3">DSM 2657</strain>
    </source>
</reference>
<sequence>MIKTRIRDFIITKDDWIFAVADYFHPDGVRCVLRYVPDESGDRQLNGMKYRKYDFDVAFDFMRENKPEWVQDVHIVPEDQVKKVLYPPDPVPELINQDERVKAVADVLLSAGIPLEKMGVTGSFLPGLQNKQSDVDFVVYGNDWFRARDAISAAKKQGGFIEDIDEEMWHRIYNKRIPEISYEEFILHEKRKGNRGMVGGTYFDLLFVRDWDQIIEPLSRGTDVGTMRIEATVTDDELAFDNPSVYKVDHDEIDHVLSYTHTYAGQALEGEAIDAQGVVEQVGDIKRLVVGTSREPKGEWIRSLTLLEKNS</sequence>
<dbReference type="OrthoDB" id="18771at2157"/>
<dbReference type="Proteomes" id="UP000029859">
    <property type="component" value="Unassembled WGS sequence"/>
</dbReference>
<name>A0A099T5T7_METMT</name>
<evidence type="ECO:0000259" key="1">
    <source>
        <dbReference type="Pfam" id="PF01909"/>
    </source>
</evidence>
<evidence type="ECO:0000313" key="2">
    <source>
        <dbReference type="EMBL" id="KGK99571.1"/>
    </source>
</evidence>
<dbReference type="RefSeq" id="WP_048193300.1">
    <property type="nucleotide sequence ID" value="NZ_CAAGSM010000007.1"/>
</dbReference>
<feature type="domain" description="Polymerase nucleotidyl transferase" evidence="1">
    <location>
        <begin position="116"/>
        <end position="157"/>
    </location>
</feature>
<comment type="caution">
    <text evidence="2">The sequence shown here is derived from an EMBL/GenBank/DDBJ whole genome shotgun (WGS) entry which is preliminary data.</text>
</comment>
<keyword evidence="3" id="KW-1185">Reference proteome</keyword>
<organism evidence="2 3">
    <name type="scientific">Methanococcoides methylutens</name>
    <dbReference type="NCBI Taxonomy" id="2226"/>
    <lineage>
        <taxon>Archaea</taxon>
        <taxon>Methanobacteriati</taxon>
        <taxon>Methanobacteriota</taxon>
        <taxon>Stenosarchaea group</taxon>
        <taxon>Methanomicrobia</taxon>
        <taxon>Methanosarcinales</taxon>
        <taxon>Methanosarcinaceae</taxon>
        <taxon>Methanococcoides</taxon>
    </lineage>
</organism>
<dbReference type="InterPro" id="IPR002934">
    <property type="entry name" value="Polymerase_NTP_transf_dom"/>
</dbReference>
<dbReference type="Pfam" id="PF01909">
    <property type="entry name" value="NTP_transf_2"/>
    <property type="match status" value="1"/>
</dbReference>
<proteinExistence type="predicted"/>
<dbReference type="InterPro" id="IPR043519">
    <property type="entry name" value="NT_sf"/>
</dbReference>
<protein>
    <submittedName>
        <fullName evidence="2">DNA polymerase subunit beta</fullName>
    </submittedName>
</protein>
<gene>
    <name evidence="2" type="ORF">LI82_02170</name>
</gene>
<accession>A0A099T5T7</accession>
<evidence type="ECO:0000313" key="3">
    <source>
        <dbReference type="Proteomes" id="UP000029859"/>
    </source>
</evidence>
<dbReference type="SUPFAM" id="SSF81301">
    <property type="entry name" value="Nucleotidyltransferase"/>
    <property type="match status" value="1"/>
</dbReference>
<dbReference type="EMBL" id="JRHO01000005">
    <property type="protein sequence ID" value="KGK99571.1"/>
    <property type="molecule type" value="Genomic_DNA"/>
</dbReference>
<dbReference type="GO" id="GO:0016779">
    <property type="term" value="F:nucleotidyltransferase activity"/>
    <property type="evidence" value="ECO:0007669"/>
    <property type="project" value="InterPro"/>
</dbReference>
<dbReference type="AlphaFoldDB" id="A0A099T5T7"/>